<protein>
    <submittedName>
        <fullName evidence="1">Uncharacterized protein</fullName>
    </submittedName>
</protein>
<organism evidence="1 2">
    <name type="scientific">Gordonia phage Anamika</name>
    <dbReference type="NCBI Taxonomy" id="2047829"/>
    <lineage>
        <taxon>Viruses</taxon>
        <taxon>Duplodnaviria</taxon>
        <taxon>Heunggongvirae</taxon>
        <taxon>Uroviricota</taxon>
        <taxon>Caudoviricetes</taxon>
        <taxon>Woesvirus</taxon>
        <taxon>Woesvirus woes</taxon>
    </lineage>
</organism>
<dbReference type="Proteomes" id="UP000241469">
    <property type="component" value="Segment"/>
</dbReference>
<sequence>MYRATVGVIRLDTTNTERVATMFDIIAPEDVVIDALAETRTPQQTRRLLAAFTYMTSVGWEIYKSDTQWEADDCWSACVVVEMYRKRDDGECDQMELWIDHDGVVRTDPDQSGWAARYVRDDQKF</sequence>
<dbReference type="EMBL" id="MG099935">
    <property type="protein sequence ID" value="ATW61185.1"/>
    <property type="molecule type" value="Genomic_DNA"/>
</dbReference>
<name>A0A2H4PG42_9CAUD</name>
<evidence type="ECO:0000313" key="1">
    <source>
        <dbReference type="EMBL" id="ATW61185.1"/>
    </source>
</evidence>
<accession>A0A2H4PG42</accession>
<evidence type="ECO:0000313" key="2">
    <source>
        <dbReference type="Proteomes" id="UP000241469"/>
    </source>
</evidence>
<gene>
    <name evidence="1" type="ORF">SEA_ANAMIKA_91</name>
</gene>
<reference evidence="1 2" key="1">
    <citation type="submission" date="2017-10" db="EMBL/GenBank/DDBJ databases">
        <authorList>
            <person name="Aull H.G."/>
            <person name="Holden M."/>
            <person name="Im S.J."/>
            <person name="Nair A."/>
            <person name="Venkatram C."/>
            <person name="Wyche K.A."/>
            <person name="Bortz R.L."/>
            <person name="Warner M.H."/>
            <person name="Garlena R.A."/>
            <person name="Russell D.A."/>
            <person name="Pope W.H."/>
            <person name="Jacobs-Sera D."/>
            <person name="Hendrix R.W."/>
            <person name="Hatfull G.F."/>
        </authorList>
    </citation>
    <scope>NUCLEOTIDE SEQUENCE [LARGE SCALE GENOMIC DNA]</scope>
</reference>
<proteinExistence type="predicted"/>